<dbReference type="Pfam" id="PF03734">
    <property type="entry name" value="YkuD"/>
    <property type="match status" value="1"/>
</dbReference>
<feature type="chain" id="PRO_5039082572" evidence="7">
    <location>
        <begin position="21"/>
        <end position="310"/>
    </location>
</feature>
<proteinExistence type="predicted"/>
<dbReference type="Proteomes" id="UP000186156">
    <property type="component" value="Unassembled WGS sequence"/>
</dbReference>
<dbReference type="RefSeq" id="WP_234969692.1">
    <property type="nucleotide sequence ID" value="NZ_FTOO01000006.1"/>
</dbReference>
<keyword evidence="3 6" id="KW-0133">Cell shape</keyword>
<comment type="pathway">
    <text evidence="1 6">Cell wall biogenesis; peptidoglycan biosynthesis.</text>
</comment>
<dbReference type="AlphaFoldDB" id="A0A1N7MXZ5"/>
<keyword evidence="7" id="KW-0732">Signal</keyword>
<dbReference type="PROSITE" id="PS52029">
    <property type="entry name" value="LD_TPASE"/>
    <property type="match status" value="1"/>
</dbReference>
<evidence type="ECO:0000256" key="5">
    <source>
        <dbReference type="ARBA" id="ARBA00023316"/>
    </source>
</evidence>
<dbReference type="GO" id="GO:0071972">
    <property type="term" value="F:peptidoglycan L,D-transpeptidase activity"/>
    <property type="evidence" value="ECO:0007669"/>
    <property type="project" value="TreeGrafter"/>
</dbReference>
<dbReference type="InterPro" id="IPR050979">
    <property type="entry name" value="LD-transpeptidase"/>
</dbReference>
<gene>
    <name evidence="9" type="ORF">SAMN05421799_106204</name>
</gene>
<reference evidence="10" key="1">
    <citation type="submission" date="2017-01" db="EMBL/GenBank/DDBJ databases">
        <authorList>
            <person name="Varghese N."/>
            <person name="Submissions S."/>
        </authorList>
    </citation>
    <scope>NUCLEOTIDE SEQUENCE [LARGE SCALE GENOMIC DNA]</scope>
    <source>
        <strain evidence="10">DSM 16176</strain>
    </source>
</reference>
<dbReference type="InterPro" id="IPR036366">
    <property type="entry name" value="PGBDSf"/>
</dbReference>
<evidence type="ECO:0000259" key="8">
    <source>
        <dbReference type="PROSITE" id="PS52029"/>
    </source>
</evidence>
<dbReference type="GO" id="GO:0018104">
    <property type="term" value="P:peptidoglycan-protein cross-linking"/>
    <property type="evidence" value="ECO:0007669"/>
    <property type="project" value="TreeGrafter"/>
</dbReference>
<dbReference type="PANTHER" id="PTHR30582">
    <property type="entry name" value="L,D-TRANSPEPTIDASE"/>
    <property type="match status" value="1"/>
</dbReference>
<feature type="active site" description="Nucleophile" evidence="6">
    <location>
        <position position="273"/>
    </location>
</feature>
<feature type="domain" description="L,D-TPase catalytic" evidence="8">
    <location>
        <begin position="179"/>
        <end position="297"/>
    </location>
</feature>
<dbReference type="GO" id="GO:0005576">
    <property type="term" value="C:extracellular region"/>
    <property type="evidence" value="ECO:0007669"/>
    <property type="project" value="TreeGrafter"/>
</dbReference>
<dbReference type="InterPro" id="IPR036365">
    <property type="entry name" value="PGBD-like_sf"/>
</dbReference>
<dbReference type="GO" id="GO:0008360">
    <property type="term" value="P:regulation of cell shape"/>
    <property type="evidence" value="ECO:0007669"/>
    <property type="project" value="UniProtKB-UniRule"/>
</dbReference>
<evidence type="ECO:0000256" key="7">
    <source>
        <dbReference type="SAM" id="SignalP"/>
    </source>
</evidence>
<dbReference type="CDD" id="cd16913">
    <property type="entry name" value="YkuD_like"/>
    <property type="match status" value="1"/>
</dbReference>
<evidence type="ECO:0000256" key="2">
    <source>
        <dbReference type="ARBA" id="ARBA00022679"/>
    </source>
</evidence>
<sequence length="310" mass="33709">MRSKRGGRTCFAAVSKPALAAMVSAIVLCLGVQIPRCQAASTSLLQSGSASSSRVSKSPEPSVWTVGDTGAAIWSLHVMLSELGYLPCHYEMIVPTDQLYPWNFAAPPLGYWVWDSPGVPADVLKAWDPERYSELTKGAVMHFEADHGLKIDGYAGPRVRESLEWALALHVRAESPYRVVVVDQAVPERLRVWEAGRGVVFESLCSTGVPEAPTEPGVHVIFLRNREQVMQGVGPSGRPYRVEHVPYVSFFYGEQAIHGFQRAAYGTPQSAGCVELPVPAASRVWALTHYGTVVCVLPPPAASRQADGRQ</sequence>
<feature type="signal peptide" evidence="7">
    <location>
        <begin position="1"/>
        <end position="20"/>
    </location>
</feature>
<dbReference type="SUPFAM" id="SSF141523">
    <property type="entry name" value="L,D-transpeptidase catalytic domain-like"/>
    <property type="match status" value="1"/>
</dbReference>
<accession>A0A1N7MXZ5</accession>
<keyword evidence="5 6" id="KW-0961">Cell wall biogenesis/degradation</keyword>
<dbReference type="SUPFAM" id="SSF47090">
    <property type="entry name" value="PGBD-like"/>
    <property type="match status" value="1"/>
</dbReference>
<dbReference type="UniPathway" id="UPA00219"/>
<evidence type="ECO:0000256" key="6">
    <source>
        <dbReference type="PROSITE-ProRule" id="PRU01373"/>
    </source>
</evidence>
<dbReference type="InterPro" id="IPR038063">
    <property type="entry name" value="Transpep_catalytic_dom"/>
</dbReference>
<dbReference type="PANTHER" id="PTHR30582:SF2">
    <property type="entry name" value="L,D-TRANSPEPTIDASE YCIB-RELATED"/>
    <property type="match status" value="1"/>
</dbReference>
<name>A0A1N7MXZ5_9BACL</name>
<protein>
    <submittedName>
        <fullName evidence="9">L,D-transpeptidase catalytic domain</fullName>
    </submittedName>
</protein>
<feature type="active site" description="Proton donor/acceptor" evidence="6">
    <location>
        <position position="258"/>
    </location>
</feature>
<evidence type="ECO:0000256" key="3">
    <source>
        <dbReference type="ARBA" id="ARBA00022960"/>
    </source>
</evidence>
<evidence type="ECO:0000256" key="1">
    <source>
        <dbReference type="ARBA" id="ARBA00004752"/>
    </source>
</evidence>
<dbReference type="EMBL" id="FTOO01000006">
    <property type="protein sequence ID" value="SIS90888.1"/>
    <property type="molecule type" value="Genomic_DNA"/>
</dbReference>
<dbReference type="Gene3D" id="2.40.440.10">
    <property type="entry name" value="L,D-transpeptidase catalytic domain-like"/>
    <property type="match status" value="1"/>
</dbReference>
<keyword evidence="10" id="KW-1185">Reference proteome</keyword>
<dbReference type="GO" id="GO:0071555">
    <property type="term" value="P:cell wall organization"/>
    <property type="evidence" value="ECO:0007669"/>
    <property type="project" value="UniProtKB-UniRule"/>
</dbReference>
<keyword evidence="4 6" id="KW-0573">Peptidoglycan synthesis</keyword>
<evidence type="ECO:0000313" key="9">
    <source>
        <dbReference type="EMBL" id="SIS90888.1"/>
    </source>
</evidence>
<dbReference type="STRING" id="252246.SAMN05421799_106204"/>
<dbReference type="GO" id="GO:0016740">
    <property type="term" value="F:transferase activity"/>
    <property type="evidence" value="ECO:0007669"/>
    <property type="project" value="UniProtKB-KW"/>
</dbReference>
<keyword evidence="2" id="KW-0808">Transferase</keyword>
<dbReference type="InterPro" id="IPR005490">
    <property type="entry name" value="LD_TPept_cat_dom"/>
</dbReference>
<evidence type="ECO:0000313" key="10">
    <source>
        <dbReference type="Proteomes" id="UP000186156"/>
    </source>
</evidence>
<evidence type="ECO:0000256" key="4">
    <source>
        <dbReference type="ARBA" id="ARBA00022984"/>
    </source>
</evidence>
<dbReference type="Gene3D" id="1.10.101.10">
    <property type="entry name" value="PGBD-like superfamily/PGBD"/>
    <property type="match status" value="1"/>
</dbReference>
<organism evidence="9 10">
    <name type="scientific">Alicyclobacillus vulcanalis</name>
    <dbReference type="NCBI Taxonomy" id="252246"/>
    <lineage>
        <taxon>Bacteria</taxon>
        <taxon>Bacillati</taxon>
        <taxon>Bacillota</taxon>
        <taxon>Bacilli</taxon>
        <taxon>Bacillales</taxon>
        <taxon>Alicyclobacillaceae</taxon>
        <taxon>Alicyclobacillus</taxon>
    </lineage>
</organism>